<dbReference type="AlphaFoldDB" id="K5XDS1"/>
<proteinExistence type="predicted"/>
<dbReference type="GeneID" id="18826650"/>
<dbReference type="HOGENOM" id="CLU_1294556_0_0_1"/>
<dbReference type="OMA" id="QHTISYS"/>
<dbReference type="EMBL" id="JH971388">
    <property type="protein sequence ID" value="EKM81317.1"/>
    <property type="molecule type" value="Genomic_DNA"/>
</dbReference>
<dbReference type="RefSeq" id="XP_007328760.1">
    <property type="nucleotide sequence ID" value="XM_007328698.1"/>
</dbReference>
<gene>
    <name evidence="2" type="ORF">AGABI1DRAFT_127326</name>
</gene>
<evidence type="ECO:0000313" key="3">
    <source>
        <dbReference type="Proteomes" id="UP000008493"/>
    </source>
</evidence>
<feature type="region of interest" description="Disordered" evidence="1">
    <location>
        <begin position="104"/>
        <end position="147"/>
    </location>
</feature>
<dbReference type="KEGG" id="abp:AGABI1DRAFT127326"/>
<reference evidence="3" key="1">
    <citation type="journal article" date="2012" name="Proc. Natl. Acad. Sci. U.S.A.">
        <title>Genome sequence of the button mushroom Agaricus bisporus reveals mechanisms governing adaptation to a humic-rich ecological niche.</title>
        <authorList>
            <person name="Morin E."/>
            <person name="Kohler A."/>
            <person name="Baker A.R."/>
            <person name="Foulongne-Oriol M."/>
            <person name="Lombard V."/>
            <person name="Nagy L.G."/>
            <person name="Ohm R.A."/>
            <person name="Patyshakuliyeva A."/>
            <person name="Brun A."/>
            <person name="Aerts A.L."/>
            <person name="Bailey A.M."/>
            <person name="Billette C."/>
            <person name="Coutinho P.M."/>
            <person name="Deakin G."/>
            <person name="Doddapaneni H."/>
            <person name="Floudas D."/>
            <person name="Grimwood J."/>
            <person name="Hilden K."/>
            <person name="Kuees U."/>
            <person name="LaButti K.M."/>
            <person name="Lapidus A."/>
            <person name="Lindquist E.A."/>
            <person name="Lucas S.M."/>
            <person name="Murat C."/>
            <person name="Riley R.W."/>
            <person name="Salamov A.A."/>
            <person name="Schmutz J."/>
            <person name="Subramanian V."/>
            <person name="Woesten H.A.B."/>
            <person name="Xu J."/>
            <person name="Eastwood D.C."/>
            <person name="Foster G.D."/>
            <person name="Sonnenberg A.S."/>
            <person name="Cullen D."/>
            <person name="de Vries R.P."/>
            <person name="Lundell T."/>
            <person name="Hibbett D.S."/>
            <person name="Henrissat B."/>
            <person name="Burton K.S."/>
            <person name="Kerrigan R.W."/>
            <person name="Challen M.P."/>
            <person name="Grigoriev I.V."/>
            <person name="Martin F."/>
        </authorList>
    </citation>
    <scope>NUCLEOTIDE SEQUENCE [LARGE SCALE GENOMIC DNA]</scope>
    <source>
        <strain evidence="3">JB137-S8 / ATCC MYA-4627 / FGSC 10392</strain>
    </source>
</reference>
<feature type="compositionally biased region" description="Basic residues" evidence="1">
    <location>
        <begin position="104"/>
        <end position="117"/>
    </location>
</feature>
<dbReference type="OrthoDB" id="2793621at2759"/>
<name>K5XDS1_AGABU</name>
<evidence type="ECO:0000256" key="1">
    <source>
        <dbReference type="SAM" id="MobiDB-lite"/>
    </source>
</evidence>
<dbReference type="Proteomes" id="UP000008493">
    <property type="component" value="Unassembled WGS sequence"/>
</dbReference>
<protein>
    <submittedName>
        <fullName evidence="2">Uncharacterized protein</fullName>
    </submittedName>
</protein>
<organism evidence="2 3">
    <name type="scientific">Agaricus bisporus var. burnettii (strain JB137-S8 / ATCC MYA-4627 / FGSC 10392)</name>
    <name type="common">White button mushroom</name>
    <dbReference type="NCBI Taxonomy" id="597362"/>
    <lineage>
        <taxon>Eukaryota</taxon>
        <taxon>Fungi</taxon>
        <taxon>Dikarya</taxon>
        <taxon>Basidiomycota</taxon>
        <taxon>Agaricomycotina</taxon>
        <taxon>Agaricomycetes</taxon>
        <taxon>Agaricomycetidae</taxon>
        <taxon>Agaricales</taxon>
        <taxon>Agaricineae</taxon>
        <taxon>Agaricaceae</taxon>
        <taxon>Agaricus</taxon>
    </lineage>
</organism>
<sequence>MILMSSVSSQSSNEIFSALGWSAAVDDAPPELCKQTVPVDINRADSVFSLTESDIYWDLVVDRTVLDIGFDIECLDGLDDLLLLSPVDAFATVCWDAVIRPTPKPRRQPLSRPRPQRKSTVSFPRRRPPRLTLVKETSSEESGYESGCDELQTLKDEATPLQSPLSSLLPSPLPSPYDTGFHLNHQPTVEPITLIKYSLLPYEINTSFIIFEPQHTISYSEDGLGLSSLNIEQRKATAVNRIAAFCANLPNRLLRSSTQ</sequence>
<evidence type="ECO:0000313" key="2">
    <source>
        <dbReference type="EMBL" id="EKM81317.1"/>
    </source>
</evidence>
<keyword evidence="3" id="KW-1185">Reference proteome</keyword>
<dbReference type="InParanoid" id="K5XDS1"/>
<accession>K5XDS1</accession>